<evidence type="ECO:0000313" key="3">
    <source>
        <dbReference type="RefSeq" id="XP_030387577.1"/>
    </source>
</evidence>
<dbReference type="GeneID" id="115634144"/>
<dbReference type="AlphaFoldDB" id="A0A6J2UK31"/>
<proteinExistence type="predicted"/>
<feature type="region of interest" description="Disordered" evidence="1">
    <location>
        <begin position="43"/>
        <end position="94"/>
    </location>
</feature>
<sequence length="426" mass="47507">MASFPDSDDESHSTLQLPPSNTKAKQKVVGTKSCTVRIKMLTEEEIAKHRTLRPAKRQHRSRHYDSDESPPRKRTKMHHKEPLPGFFDKGKSTVKCMRPATSPPDWSKSPKPINSLPLPKITEAHRFSNCRVHVKRAKLPKSLQEIDATGNVVENNELIENMVLEAPILDKQGQPPGRGLCHGEGGNGHKLNPCPAQHNPVMRLMSFRMNNNYLGNKEKHESQEHIVLNELASIPDVGPLHLERLHDHKSDECGSKKVPIKDATRVQQQQTENLKHSLSEAIETAPNTANEVLSSNTSLTPISLADMCDQHTQTESVESDLSCKSASKLTDNISNGNNVDITPERVHIIDDMRTHPMASTTPTNNPQPISALTTTTTETYSNITVEPYSPVRQISSTFGDFILRQLQNLPDFLTITISIIIFLSSH</sequence>
<organism evidence="2 3">
    <name type="scientific">Drosophila lebanonensis</name>
    <name type="common">Fruit fly</name>
    <name type="synonym">Scaptodrosophila lebanonensis</name>
    <dbReference type="NCBI Taxonomy" id="7225"/>
    <lineage>
        <taxon>Eukaryota</taxon>
        <taxon>Metazoa</taxon>
        <taxon>Ecdysozoa</taxon>
        <taxon>Arthropoda</taxon>
        <taxon>Hexapoda</taxon>
        <taxon>Insecta</taxon>
        <taxon>Pterygota</taxon>
        <taxon>Neoptera</taxon>
        <taxon>Endopterygota</taxon>
        <taxon>Diptera</taxon>
        <taxon>Brachycera</taxon>
        <taxon>Muscomorpha</taxon>
        <taxon>Ephydroidea</taxon>
        <taxon>Drosophilidae</taxon>
        <taxon>Scaptodrosophila</taxon>
    </lineage>
</organism>
<protein>
    <submittedName>
        <fullName evidence="3">Uncharacterized protein LOC115634144</fullName>
    </submittedName>
</protein>
<dbReference type="Proteomes" id="UP000504634">
    <property type="component" value="Unplaced"/>
</dbReference>
<keyword evidence="2" id="KW-1185">Reference proteome</keyword>
<feature type="region of interest" description="Disordered" evidence="1">
    <location>
        <begin position="1"/>
        <end position="31"/>
    </location>
</feature>
<name>A0A6J2UK31_DROLE</name>
<gene>
    <name evidence="3" type="primary">LOC115634144</name>
</gene>
<reference evidence="3" key="1">
    <citation type="submission" date="2025-08" db="UniProtKB">
        <authorList>
            <consortium name="RefSeq"/>
        </authorList>
    </citation>
    <scope>IDENTIFICATION</scope>
    <source>
        <strain evidence="3">11010-0011.00</strain>
        <tissue evidence="3">Whole body</tissue>
    </source>
</reference>
<evidence type="ECO:0000256" key="1">
    <source>
        <dbReference type="SAM" id="MobiDB-lite"/>
    </source>
</evidence>
<feature type="compositionally biased region" description="Basic residues" evidence="1">
    <location>
        <begin position="49"/>
        <end position="62"/>
    </location>
</feature>
<feature type="compositionally biased region" description="Polar residues" evidence="1">
    <location>
        <begin position="13"/>
        <end position="23"/>
    </location>
</feature>
<evidence type="ECO:0000313" key="2">
    <source>
        <dbReference type="Proteomes" id="UP000504634"/>
    </source>
</evidence>
<accession>A0A6J2UK31</accession>
<dbReference type="RefSeq" id="XP_030387577.1">
    <property type="nucleotide sequence ID" value="XM_030531717.1"/>
</dbReference>